<dbReference type="STRING" id="81985.R0HSC8"/>
<keyword evidence="1" id="KW-0732">Signal</keyword>
<dbReference type="eggNOG" id="ENOG502QVB2">
    <property type="taxonomic scope" value="Eukaryota"/>
</dbReference>
<dbReference type="EMBL" id="KB870807">
    <property type="protein sequence ID" value="EOA32714.1"/>
    <property type="molecule type" value="Genomic_DNA"/>
</dbReference>
<accession>R0HSC8</accession>
<evidence type="ECO:0000256" key="1">
    <source>
        <dbReference type="SAM" id="SignalP"/>
    </source>
</evidence>
<dbReference type="PANTHER" id="PTHR31589:SF198">
    <property type="entry name" value="NEP-INTERACTING PROTEIN 1"/>
    <property type="match status" value="1"/>
</dbReference>
<dbReference type="PANTHER" id="PTHR31589">
    <property type="entry name" value="PROTEIN, PUTATIVE (DUF239)-RELATED-RELATED"/>
    <property type="match status" value="1"/>
</dbReference>
<protein>
    <recommendedName>
        <fullName evidence="2">Neprosin PEP catalytic domain-containing protein</fullName>
    </recommendedName>
</protein>
<dbReference type="Proteomes" id="UP000029121">
    <property type="component" value="Unassembled WGS sequence"/>
</dbReference>
<dbReference type="Pfam" id="PF03080">
    <property type="entry name" value="Neprosin"/>
    <property type="match status" value="1"/>
</dbReference>
<keyword evidence="4" id="KW-1185">Reference proteome</keyword>
<dbReference type="PROSITE" id="PS52045">
    <property type="entry name" value="NEPROSIN_PEP_CD"/>
    <property type="match status" value="1"/>
</dbReference>
<dbReference type="Gene3D" id="3.90.1320.10">
    <property type="entry name" value="Outer-capsid protein sigma 3, large lobe"/>
    <property type="match status" value="1"/>
</dbReference>
<sequence>MASLIVLNFIVILAVLVTRSEFSNTHDAAVNQLLKKLNKPYVKSIKSPDGDIIDCVHMKNHPIYDHPLFKNHTIQMRPNFYPEGWTTKYSNNKKQNMVAQLWTINGICPKNSIPIRRTRKEDILRAKSIEEYGKKDPNDIRQHKPINQHRRGNGTHEYATLNVVANSPRAKFHGTQSYLNVWRPYVQEDHEFSLAQVWIVAGSYSSQLNTIEAGWQVSYGIYGDNQPRYFTYWTADSYMRTGCYNNIGCPGFVSINQEFALGSPISQVSVFEGLQINLLVSIWKDPRTGNWWLKFGPHFYVGYWPSALFNHLQNGGTEVHWGGEIVNLKNHSRHTTTAMGSGLFAENGFQKASYFRNIEILDENNIRREPVGVSSIVTNDRCYSLSYGNSSGHPIWKTHFFYGGPGGNNHLCT</sequence>
<feature type="chain" id="PRO_5004352375" description="Neprosin PEP catalytic domain-containing protein" evidence="1">
    <location>
        <begin position="21"/>
        <end position="413"/>
    </location>
</feature>
<dbReference type="AlphaFoldDB" id="R0HSC8"/>
<organism evidence="3 4">
    <name type="scientific">Capsella rubella</name>
    <dbReference type="NCBI Taxonomy" id="81985"/>
    <lineage>
        <taxon>Eukaryota</taxon>
        <taxon>Viridiplantae</taxon>
        <taxon>Streptophyta</taxon>
        <taxon>Embryophyta</taxon>
        <taxon>Tracheophyta</taxon>
        <taxon>Spermatophyta</taxon>
        <taxon>Magnoliopsida</taxon>
        <taxon>eudicotyledons</taxon>
        <taxon>Gunneridae</taxon>
        <taxon>Pentapetalae</taxon>
        <taxon>rosids</taxon>
        <taxon>malvids</taxon>
        <taxon>Brassicales</taxon>
        <taxon>Brassicaceae</taxon>
        <taxon>Camelineae</taxon>
        <taxon>Capsella</taxon>
    </lineage>
</organism>
<name>R0HSC8_9BRAS</name>
<feature type="domain" description="Neprosin PEP catalytic" evidence="2">
    <location>
        <begin position="151"/>
        <end position="413"/>
    </location>
</feature>
<gene>
    <name evidence="3" type="ORF">CARUB_v10016017mg</name>
</gene>
<dbReference type="InterPro" id="IPR004314">
    <property type="entry name" value="Neprosin"/>
</dbReference>
<proteinExistence type="predicted"/>
<evidence type="ECO:0000313" key="4">
    <source>
        <dbReference type="Proteomes" id="UP000029121"/>
    </source>
</evidence>
<evidence type="ECO:0000313" key="3">
    <source>
        <dbReference type="EMBL" id="EOA32714.1"/>
    </source>
</evidence>
<dbReference type="Pfam" id="PF14365">
    <property type="entry name" value="Neprosin_AP"/>
    <property type="match status" value="1"/>
</dbReference>
<dbReference type="InterPro" id="IPR025521">
    <property type="entry name" value="Neprosin_propep"/>
</dbReference>
<feature type="signal peptide" evidence="1">
    <location>
        <begin position="1"/>
        <end position="20"/>
    </location>
</feature>
<dbReference type="InterPro" id="IPR053168">
    <property type="entry name" value="Glutamic_endopeptidase"/>
</dbReference>
<evidence type="ECO:0000259" key="2">
    <source>
        <dbReference type="PROSITE" id="PS52045"/>
    </source>
</evidence>
<reference evidence="4" key="1">
    <citation type="journal article" date="2013" name="Nat. Genet.">
        <title>The Capsella rubella genome and the genomic consequences of rapid mating system evolution.</title>
        <authorList>
            <person name="Slotte T."/>
            <person name="Hazzouri K.M."/>
            <person name="Agren J.A."/>
            <person name="Koenig D."/>
            <person name="Maumus F."/>
            <person name="Guo Y.L."/>
            <person name="Steige K."/>
            <person name="Platts A.E."/>
            <person name="Escobar J.S."/>
            <person name="Newman L.K."/>
            <person name="Wang W."/>
            <person name="Mandakova T."/>
            <person name="Vello E."/>
            <person name="Smith L.M."/>
            <person name="Henz S.R."/>
            <person name="Steffen J."/>
            <person name="Takuno S."/>
            <person name="Brandvain Y."/>
            <person name="Coop G."/>
            <person name="Andolfatto P."/>
            <person name="Hu T.T."/>
            <person name="Blanchette M."/>
            <person name="Clark R.M."/>
            <person name="Quesneville H."/>
            <person name="Nordborg M."/>
            <person name="Gaut B.S."/>
            <person name="Lysak M.A."/>
            <person name="Jenkins J."/>
            <person name="Grimwood J."/>
            <person name="Chapman J."/>
            <person name="Prochnik S."/>
            <person name="Shu S."/>
            <person name="Rokhsar D."/>
            <person name="Schmutz J."/>
            <person name="Weigel D."/>
            <person name="Wright S.I."/>
        </authorList>
    </citation>
    <scope>NUCLEOTIDE SEQUENCE [LARGE SCALE GENOMIC DNA]</scope>
    <source>
        <strain evidence="4">cv. Monte Gargano</strain>
    </source>
</reference>